<proteinExistence type="predicted"/>
<dbReference type="EMBL" id="JABSTQ010011428">
    <property type="protein sequence ID" value="KAG0411479.1"/>
    <property type="molecule type" value="Genomic_DNA"/>
</dbReference>
<accession>A0AC60NX91</accession>
<dbReference type="Proteomes" id="UP000805193">
    <property type="component" value="Unassembled WGS sequence"/>
</dbReference>
<name>A0AC60NX91_IXOPE</name>
<evidence type="ECO:0000313" key="1">
    <source>
        <dbReference type="EMBL" id="KAG0411479.1"/>
    </source>
</evidence>
<evidence type="ECO:0000313" key="2">
    <source>
        <dbReference type="Proteomes" id="UP000805193"/>
    </source>
</evidence>
<reference evidence="1 2" key="1">
    <citation type="journal article" date="2020" name="Cell">
        <title>Large-Scale Comparative Analyses of Tick Genomes Elucidate Their Genetic Diversity and Vector Capacities.</title>
        <authorList>
            <consortium name="Tick Genome and Microbiome Consortium (TIGMIC)"/>
            <person name="Jia N."/>
            <person name="Wang J."/>
            <person name="Shi W."/>
            <person name="Du L."/>
            <person name="Sun Y."/>
            <person name="Zhan W."/>
            <person name="Jiang J.F."/>
            <person name="Wang Q."/>
            <person name="Zhang B."/>
            <person name="Ji P."/>
            <person name="Bell-Sakyi L."/>
            <person name="Cui X.M."/>
            <person name="Yuan T.T."/>
            <person name="Jiang B.G."/>
            <person name="Yang W.F."/>
            <person name="Lam T.T."/>
            <person name="Chang Q.C."/>
            <person name="Ding S.J."/>
            <person name="Wang X.J."/>
            <person name="Zhu J.G."/>
            <person name="Ruan X.D."/>
            <person name="Zhao L."/>
            <person name="Wei J.T."/>
            <person name="Ye R.Z."/>
            <person name="Que T.C."/>
            <person name="Du C.H."/>
            <person name="Zhou Y.H."/>
            <person name="Cheng J.X."/>
            <person name="Dai P.F."/>
            <person name="Guo W.B."/>
            <person name="Han X.H."/>
            <person name="Huang E.J."/>
            <person name="Li L.F."/>
            <person name="Wei W."/>
            <person name="Gao Y.C."/>
            <person name="Liu J.Z."/>
            <person name="Shao H.Z."/>
            <person name="Wang X."/>
            <person name="Wang C.C."/>
            <person name="Yang T.C."/>
            <person name="Huo Q.B."/>
            <person name="Li W."/>
            <person name="Chen H.Y."/>
            <person name="Chen S.E."/>
            <person name="Zhou L.G."/>
            <person name="Ni X.B."/>
            <person name="Tian J.H."/>
            <person name="Sheng Y."/>
            <person name="Liu T."/>
            <person name="Pan Y.S."/>
            <person name="Xia L.Y."/>
            <person name="Li J."/>
            <person name="Zhao F."/>
            <person name="Cao W.C."/>
        </authorList>
    </citation>
    <scope>NUCLEOTIDE SEQUENCE [LARGE SCALE GENOMIC DNA]</scope>
    <source>
        <strain evidence="1">Iper-2018</strain>
    </source>
</reference>
<keyword evidence="2" id="KW-1185">Reference proteome</keyword>
<protein>
    <submittedName>
        <fullName evidence="1">Uncharacterized protein</fullName>
    </submittedName>
</protein>
<sequence>MFPKCDDAKRYGYRHTKATAIVGEMAADAESSMLEFLKRCAFSITVDGSNDSGSQMYPIMATHYVKESRNVESRLLCLQELHGEATGRKIGNLVLDALKSRDIPMKNCIAFCADNANVMIGKKNSLAAVLKESQESLIVVGCPCHLINLAAEKGATCLPAKFDKVLVDIFLLPREERQAERQTSRIPRDAEHRGMQDFEARADAVAIAGKVPDQIAGAVAALGELLSKRDKAKSQQRPSFLGSYQIPKRATTLGEDKTVLHVPLEVPYQDLKNQKANEELVVGSRASSVVEGLPTSDKQQFFSAVRHYFAVACDYIRHKFPLEDETLKGAEVANLKFLSSASFKSLGFLIESFPQLLFQEKNTSREEALDALEVEFAELQAYDVSKDILNEERIVVQWSEAHLCDFSAGQWVTCFGAEAEQLLGNTAAELGGFFEGDESRLKTSVVSISPVNYVDYTKKLLKDIAEFEKVL</sequence>
<gene>
    <name evidence="1" type="ORF">HPB47_011396</name>
</gene>
<comment type="caution">
    <text evidence="1">The sequence shown here is derived from an EMBL/GenBank/DDBJ whole genome shotgun (WGS) entry which is preliminary data.</text>
</comment>
<organism evidence="1 2">
    <name type="scientific">Ixodes persulcatus</name>
    <name type="common">Taiga tick</name>
    <dbReference type="NCBI Taxonomy" id="34615"/>
    <lineage>
        <taxon>Eukaryota</taxon>
        <taxon>Metazoa</taxon>
        <taxon>Ecdysozoa</taxon>
        <taxon>Arthropoda</taxon>
        <taxon>Chelicerata</taxon>
        <taxon>Arachnida</taxon>
        <taxon>Acari</taxon>
        <taxon>Parasitiformes</taxon>
        <taxon>Ixodida</taxon>
        <taxon>Ixodoidea</taxon>
        <taxon>Ixodidae</taxon>
        <taxon>Ixodinae</taxon>
        <taxon>Ixodes</taxon>
    </lineage>
</organism>